<dbReference type="OMA" id="RVINHED"/>
<accession>A7RNZ5</accession>
<name>A7RNZ5_NEMVE</name>
<feature type="compositionally biased region" description="Basic and acidic residues" evidence="2">
    <location>
        <begin position="227"/>
        <end position="253"/>
    </location>
</feature>
<feature type="region of interest" description="Disordered" evidence="2">
    <location>
        <begin position="109"/>
        <end position="253"/>
    </location>
</feature>
<sequence length="549" mass="61883">MSTRKVYAKECTKGHGQVTMGNIIAQLEYNGKTMTNLKRNPMQGSALVKSGVILDKSNKVRKGSMNIEAMRKSLQKQIEKQNNAKKNKTRRIVENRPRKALSCYVGSEGESVGTLGDLSTSQSRISSARTQTRVQEFNTGITLPGKGTREEYTSTNEEDNSGVSSKQRGNIYSRHLDQEESESVVNSTASGGERKLSSVSRKTVASSQTSTKTAIRISLSQGNVKTARSDDKQEEREKERNKKPENEEEFIKKLSDPSLKSSLEKIIQKRRNSVKFVTLQSGGIRVINHEDLCSVITEEESKISVLESEVEQRKTPTLDTSSEASTSRRAKDNTPMKDKECKGRYSPLDRSSQASGKSFYSMGIAKEYDSTDLFKNRYTSRDLSSALSHVSSRSGVTRKSTQKNKKEIMTEETRVILPMSAKKYRPILTASKEKRRVRSAYCASRNKEDKLLDHRDIVRDFLVMYAKVKTDSKKKADFMQEYKETCEVRMMSATPEFVVKSAIGQFLTRAFPSGKTESYDFGKDQKYEDLQRTKLLKIKTCMQQLASLA</sequence>
<evidence type="ECO:0000313" key="3">
    <source>
        <dbReference type="EMBL" id="EDO46766.1"/>
    </source>
</evidence>
<evidence type="ECO:0000256" key="1">
    <source>
        <dbReference type="SAM" id="Coils"/>
    </source>
</evidence>
<reference evidence="3 4" key="1">
    <citation type="journal article" date="2007" name="Science">
        <title>Sea anemone genome reveals ancestral eumetazoan gene repertoire and genomic organization.</title>
        <authorList>
            <person name="Putnam N.H."/>
            <person name="Srivastava M."/>
            <person name="Hellsten U."/>
            <person name="Dirks B."/>
            <person name="Chapman J."/>
            <person name="Salamov A."/>
            <person name="Terry A."/>
            <person name="Shapiro H."/>
            <person name="Lindquist E."/>
            <person name="Kapitonov V.V."/>
            <person name="Jurka J."/>
            <person name="Genikhovich G."/>
            <person name="Grigoriev I.V."/>
            <person name="Lucas S.M."/>
            <person name="Steele R.E."/>
            <person name="Finnerty J.R."/>
            <person name="Technau U."/>
            <person name="Martindale M.Q."/>
            <person name="Rokhsar D.S."/>
        </authorList>
    </citation>
    <scope>NUCLEOTIDE SEQUENCE [LARGE SCALE GENOMIC DNA]</scope>
    <source>
        <strain evidence="4">CH2 X CH6</strain>
    </source>
</reference>
<feature type="compositionally biased region" description="Polar residues" evidence="2">
    <location>
        <begin position="117"/>
        <end position="141"/>
    </location>
</feature>
<dbReference type="OrthoDB" id="5956602at2759"/>
<dbReference type="KEGG" id="nve:5518958"/>
<feature type="coiled-coil region" evidence="1">
    <location>
        <begin position="64"/>
        <end position="91"/>
    </location>
</feature>
<evidence type="ECO:0000256" key="2">
    <source>
        <dbReference type="SAM" id="MobiDB-lite"/>
    </source>
</evidence>
<keyword evidence="1" id="KW-0175">Coiled coil</keyword>
<evidence type="ECO:0000313" key="4">
    <source>
        <dbReference type="Proteomes" id="UP000001593"/>
    </source>
</evidence>
<feature type="compositionally biased region" description="Polar residues" evidence="2">
    <location>
        <begin position="317"/>
        <end position="327"/>
    </location>
</feature>
<protein>
    <submittedName>
        <fullName evidence="3">Uncharacterized protein</fullName>
    </submittedName>
</protein>
<keyword evidence="4" id="KW-1185">Reference proteome</keyword>
<proteinExistence type="predicted"/>
<feature type="compositionally biased region" description="Polar residues" evidence="2">
    <location>
        <begin position="197"/>
        <end position="226"/>
    </location>
</feature>
<feature type="compositionally biased region" description="Basic and acidic residues" evidence="2">
    <location>
        <begin position="329"/>
        <end position="343"/>
    </location>
</feature>
<feature type="compositionally biased region" description="Polar residues" evidence="2">
    <location>
        <begin position="161"/>
        <end position="170"/>
    </location>
</feature>
<dbReference type="AlphaFoldDB" id="A7RNZ5"/>
<dbReference type="EMBL" id="DS469524">
    <property type="protein sequence ID" value="EDO46766.1"/>
    <property type="molecule type" value="Genomic_DNA"/>
</dbReference>
<dbReference type="Proteomes" id="UP000001593">
    <property type="component" value="Unassembled WGS sequence"/>
</dbReference>
<dbReference type="HOGENOM" id="CLU_496374_0_0_1"/>
<dbReference type="InParanoid" id="A7RNZ5"/>
<feature type="region of interest" description="Disordered" evidence="2">
    <location>
        <begin position="307"/>
        <end position="356"/>
    </location>
</feature>
<organism evidence="3 4">
    <name type="scientific">Nematostella vectensis</name>
    <name type="common">Starlet sea anemone</name>
    <dbReference type="NCBI Taxonomy" id="45351"/>
    <lineage>
        <taxon>Eukaryota</taxon>
        <taxon>Metazoa</taxon>
        <taxon>Cnidaria</taxon>
        <taxon>Anthozoa</taxon>
        <taxon>Hexacorallia</taxon>
        <taxon>Actiniaria</taxon>
        <taxon>Edwardsiidae</taxon>
        <taxon>Nematostella</taxon>
    </lineage>
</organism>
<gene>
    <name evidence="3" type="ORF">NEMVEDRAFT_v1g239678</name>
</gene>